<sequence>MQKMSPAAERLVRLMLLLPSDPREPLWKSATDDCGDLPTVMSIGGWVRDTAKM</sequence>
<gene>
    <name evidence="1" type="ORF">SAMN05216276_10623</name>
</gene>
<organism evidence="1 2">
    <name type="scientific">Streptosporangium subroseum</name>
    <dbReference type="NCBI Taxonomy" id="106412"/>
    <lineage>
        <taxon>Bacteria</taxon>
        <taxon>Bacillati</taxon>
        <taxon>Actinomycetota</taxon>
        <taxon>Actinomycetes</taxon>
        <taxon>Streptosporangiales</taxon>
        <taxon>Streptosporangiaceae</taxon>
        <taxon>Streptosporangium</taxon>
    </lineage>
</organism>
<dbReference type="EMBL" id="FZOD01000062">
    <property type="protein sequence ID" value="SNT55556.1"/>
    <property type="molecule type" value="Genomic_DNA"/>
</dbReference>
<proteinExistence type="predicted"/>
<dbReference type="Proteomes" id="UP000198282">
    <property type="component" value="Unassembled WGS sequence"/>
</dbReference>
<protein>
    <submittedName>
        <fullName evidence="1">Uncharacterized protein</fullName>
    </submittedName>
</protein>
<reference evidence="1 2" key="1">
    <citation type="submission" date="2017-06" db="EMBL/GenBank/DDBJ databases">
        <authorList>
            <person name="Kim H.J."/>
            <person name="Triplett B.A."/>
        </authorList>
    </citation>
    <scope>NUCLEOTIDE SEQUENCE [LARGE SCALE GENOMIC DNA]</scope>
    <source>
        <strain evidence="1 2">CGMCC 4.2132</strain>
    </source>
</reference>
<accession>A0A239NL03</accession>
<dbReference type="AlphaFoldDB" id="A0A239NL03"/>
<evidence type="ECO:0000313" key="2">
    <source>
        <dbReference type="Proteomes" id="UP000198282"/>
    </source>
</evidence>
<keyword evidence="2" id="KW-1185">Reference proteome</keyword>
<evidence type="ECO:0000313" key="1">
    <source>
        <dbReference type="EMBL" id="SNT55556.1"/>
    </source>
</evidence>
<name>A0A239NL03_9ACTN</name>
<dbReference type="RefSeq" id="WP_179282444.1">
    <property type="nucleotide sequence ID" value="NZ_FZOD01000062.1"/>
</dbReference>